<dbReference type="Gene3D" id="3.30.310.50">
    <property type="entry name" value="Alpha-D-phosphohexomutase, C-terminal domain"/>
    <property type="match status" value="1"/>
</dbReference>
<dbReference type="FunFam" id="3.30.310.50:FF:000008">
    <property type="entry name" value="Cancer/testis antigen 2"/>
    <property type="match status" value="1"/>
</dbReference>
<dbReference type="GeneTree" id="ENSGT00410000025802"/>
<evidence type="ECO:0000313" key="3">
    <source>
        <dbReference type="Ensembl" id="ENSRROP00000006640.1"/>
    </source>
</evidence>
<evidence type="ECO:0000256" key="2">
    <source>
        <dbReference type="SAM" id="MobiDB-lite"/>
    </source>
</evidence>
<protein>
    <submittedName>
        <fullName evidence="3">Cancer/testis antigen 2</fullName>
    </submittedName>
</protein>
<evidence type="ECO:0000256" key="1">
    <source>
        <dbReference type="ARBA" id="ARBA00007073"/>
    </source>
</evidence>
<dbReference type="OMA" id="QRSIAFC"/>
<dbReference type="Pfam" id="PF09341">
    <property type="entry name" value="Pcc1"/>
    <property type="match status" value="1"/>
</dbReference>
<feature type="compositionally biased region" description="Gly residues" evidence="2">
    <location>
        <begin position="1"/>
        <end position="47"/>
    </location>
</feature>
<sequence>MQAAGQGTGGAAGDADGPGGPGVPGGPGGYAGGPGEAGAVGDGGPQGAGAARASGPGGGAPRVPRGSAASAQNGSCQCGARGAERRLVQLNITIPFSSPMEAELVRRILSPDATPLPRPGAVLKDFTVSGNLLFIRLTAADHRQLQLSISSCLQQLSLLMWIVQCFLPVFLALLHSGQRR</sequence>
<feature type="region of interest" description="Disordered" evidence="2">
    <location>
        <begin position="1"/>
        <end position="75"/>
    </location>
</feature>
<dbReference type="GO" id="GO:0005813">
    <property type="term" value="C:centrosome"/>
    <property type="evidence" value="ECO:0007669"/>
    <property type="project" value="Ensembl"/>
</dbReference>
<dbReference type="Proteomes" id="UP000233200">
    <property type="component" value="Unplaced"/>
</dbReference>
<accession>A0A2K6NQU1</accession>
<name>A0A2K6NQU1_RHIRO</name>
<dbReference type="AlphaFoldDB" id="A0A2K6NQU1"/>
<reference evidence="3" key="2">
    <citation type="submission" date="2025-09" db="UniProtKB">
        <authorList>
            <consortium name="Ensembl"/>
        </authorList>
    </citation>
    <scope>IDENTIFICATION</scope>
</reference>
<dbReference type="PANTHER" id="PTHR31283">
    <property type="entry name" value="EKC/KEOPS COMPLEX SUBUNIT PCC1 FAMILY MEMBER"/>
    <property type="match status" value="1"/>
</dbReference>
<proteinExistence type="inferred from homology"/>
<comment type="similarity">
    <text evidence="1">Belongs to the CTAG/PCC1 family.</text>
</comment>
<evidence type="ECO:0000313" key="4">
    <source>
        <dbReference type="Proteomes" id="UP000233200"/>
    </source>
</evidence>
<gene>
    <name evidence="3" type="primary">CTAG2</name>
</gene>
<dbReference type="GO" id="GO:0070525">
    <property type="term" value="P:tRNA threonylcarbamoyladenosine metabolic process"/>
    <property type="evidence" value="ECO:0007669"/>
    <property type="project" value="TreeGrafter"/>
</dbReference>
<dbReference type="InterPro" id="IPR015419">
    <property type="entry name" value="CTAG/Pcc1"/>
</dbReference>
<keyword evidence="4" id="KW-1185">Reference proteome</keyword>
<dbReference type="Ensembl" id="ENSRROT00000028931.1">
    <property type="protein sequence ID" value="ENSRROP00000006640.1"/>
    <property type="gene ID" value="ENSRROG00000025938.1"/>
</dbReference>
<dbReference type="PANTHER" id="PTHR31283:SF4">
    <property type="entry name" value="CANCER_TESTIS ANTIGEN 1"/>
    <property type="match status" value="1"/>
</dbReference>
<organism evidence="3 4">
    <name type="scientific">Rhinopithecus roxellana</name>
    <name type="common">Golden snub-nosed monkey</name>
    <name type="synonym">Pygathrix roxellana</name>
    <dbReference type="NCBI Taxonomy" id="61622"/>
    <lineage>
        <taxon>Eukaryota</taxon>
        <taxon>Metazoa</taxon>
        <taxon>Chordata</taxon>
        <taxon>Craniata</taxon>
        <taxon>Vertebrata</taxon>
        <taxon>Euteleostomi</taxon>
        <taxon>Mammalia</taxon>
        <taxon>Eutheria</taxon>
        <taxon>Euarchontoglires</taxon>
        <taxon>Primates</taxon>
        <taxon>Haplorrhini</taxon>
        <taxon>Catarrhini</taxon>
        <taxon>Cercopithecidae</taxon>
        <taxon>Colobinae</taxon>
        <taxon>Rhinopithecus</taxon>
    </lineage>
</organism>
<reference evidence="3" key="1">
    <citation type="submission" date="2025-08" db="UniProtKB">
        <authorList>
            <consortium name="Ensembl"/>
        </authorList>
    </citation>
    <scope>IDENTIFICATION</scope>
</reference>